<reference evidence="11" key="1">
    <citation type="submission" date="2015-05" db="EMBL/GenBank/DDBJ databases">
        <authorList>
            <person name="Collingro A."/>
        </authorList>
    </citation>
    <scope>NUCLEOTIDE SEQUENCE [LARGE SCALE GENOMIC DNA]</scope>
    <source>
        <strain evidence="11">Ps</strain>
    </source>
</reference>
<dbReference type="Gene3D" id="2.120.10.90">
    <property type="entry name" value="DNA gyrase/topoisomerase IV, subunit A, C-terminal"/>
    <property type="match status" value="1"/>
</dbReference>
<dbReference type="FunFam" id="3.30.1360.40:FF:000002">
    <property type="entry name" value="DNA gyrase subunit A"/>
    <property type="match status" value="1"/>
</dbReference>
<dbReference type="InterPro" id="IPR035516">
    <property type="entry name" value="Gyrase/topoIV_suA_C"/>
</dbReference>
<dbReference type="SUPFAM" id="SSF56719">
    <property type="entry name" value="Type II DNA topoisomerase"/>
    <property type="match status" value="1"/>
</dbReference>
<evidence type="ECO:0000256" key="2">
    <source>
        <dbReference type="ARBA" id="ARBA00008263"/>
    </source>
</evidence>
<dbReference type="GO" id="GO:0009330">
    <property type="term" value="C:DNA topoisomerase type II (double strand cut, ATP-hydrolyzing) complex"/>
    <property type="evidence" value="ECO:0007669"/>
    <property type="project" value="TreeGrafter"/>
</dbReference>
<keyword evidence="8" id="KW-0175">Coiled coil</keyword>
<dbReference type="NCBIfam" id="NF004044">
    <property type="entry name" value="PRK05561.1"/>
    <property type="match status" value="1"/>
</dbReference>
<feature type="coiled-coil region" evidence="8">
    <location>
        <begin position="375"/>
        <end position="408"/>
    </location>
</feature>
<dbReference type="Pfam" id="PF03989">
    <property type="entry name" value="DNA_gyraseA_C"/>
    <property type="match status" value="6"/>
</dbReference>
<dbReference type="InterPro" id="IPR013758">
    <property type="entry name" value="Topo_IIA_A/C_ab"/>
</dbReference>
<keyword evidence="6 7" id="KW-0413">Isomerase</keyword>
<feature type="active site" description="O-(5'-phospho-DNA)-tyrosine intermediate" evidence="7">
    <location>
        <position position="131"/>
    </location>
</feature>
<dbReference type="CDD" id="cd00187">
    <property type="entry name" value="TOP4c"/>
    <property type="match status" value="1"/>
</dbReference>
<dbReference type="FunFam" id="3.90.199.10:FF:000001">
    <property type="entry name" value="DNA gyrase subunit A"/>
    <property type="match status" value="1"/>
</dbReference>
<evidence type="ECO:0000313" key="10">
    <source>
        <dbReference type="EMBL" id="CRX37133.1"/>
    </source>
</evidence>
<dbReference type="InterPro" id="IPR013760">
    <property type="entry name" value="Topo_IIA-like_dom_sf"/>
</dbReference>
<accession>A0A0G7ZN70</accession>
<dbReference type="PANTHER" id="PTHR43493:SF5">
    <property type="entry name" value="DNA GYRASE SUBUNIT A, CHLOROPLASTIC_MITOCHONDRIAL"/>
    <property type="match status" value="1"/>
</dbReference>
<evidence type="ECO:0000256" key="1">
    <source>
        <dbReference type="ARBA" id="ARBA00000185"/>
    </source>
</evidence>
<evidence type="ECO:0000256" key="6">
    <source>
        <dbReference type="ARBA" id="ARBA00023235"/>
    </source>
</evidence>
<dbReference type="Gene3D" id="3.90.199.10">
    <property type="entry name" value="Topoisomerase II, domain 5"/>
    <property type="match status" value="1"/>
</dbReference>
<dbReference type="AlphaFoldDB" id="A0A0G7ZN70"/>
<dbReference type="NCBIfam" id="NF004043">
    <property type="entry name" value="PRK05560.1"/>
    <property type="match status" value="1"/>
</dbReference>
<dbReference type="Gene3D" id="1.10.268.10">
    <property type="entry name" value="Topoisomerase, domain 3"/>
    <property type="match status" value="1"/>
</dbReference>
<feature type="domain" description="Topo IIA-type catalytic" evidence="9">
    <location>
        <begin position="43"/>
        <end position="505"/>
    </location>
</feature>
<dbReference type="InterPro" id="IPR050220">
    <property type="entry name" value="Type_II_DNA_Topoisomerases"/>
</dbReference>
<dbReference type="PANTHER" id="PTHR43493">
    <property type="entry name" value="DNA GYRASE/TOPOISOMERASE SUBUNIT A"/>
    <property type="match status" value="1"/>
</dbReference>
<dbReference type="GO" id="GO:0006265">
    <property type="term" value="P:DNA topological change"/>
    <property type="evidence" value="ECO:0007669"/>
    <property type="project" value="UniProtKB-UniRule"/>
</dbReference>
<dbReference type="SUPFAM" id="SSF101904">
    <property type="entry name" value="GyrA/ParC C-terminal domain-like"/>
    <property type="match status" value="1"/>
</dbReference>
<dbReference type="InterPro" id="IPR006691">
    <property type="entry name" value="GyrA/parC_rep"/>
</dbReference>
<dbReference type="GO" id="GO:0005737">
    <property type="term" value="C:cytoplasm"/>
    <property type="evidence" value="ECO:0007669"/>
    <property type="project" value="TreeGrafter"/>
</dbReference>
<dbReference type="GO" id="GO:0005524">
    <property type="term" value="F:ATP binding"/>
    <property type="evidence" value="ECO:0007669"/>
    <property type="project" value="InterPro"/>
</dbReference>
<dbReference type="GO" id="GO:0034335">
    <property type="term" value="F:DNA negative supercoiling activity"/>
    <property type="evidence" value="ECO:0007669"/>
    <property type="project" value="UniProtKB-ARBA"/>
</dbReference>
<sequence>MENEKKIISDENNIENIKSISIVKEMESSFIDYAMSVIVSRAIPDARDGLKPVHRRILYAMYGLDMNYNKSFKKSARAVGEVIAKYHPHGDMAVYDSLVRMAQSFSLRYPLVKGQGNFGSIDGDSAAAMRYTEAKLAKISTLMLDDINKQTVLFQENYDGSETEPIVLPSKIPNLLLNGSTGIAVGMATSIPPHNIKEILNAAIILLNNPDIKIHNLLEIIKGPDFPTGGIIVNQDDLLNMYLTGHGRVVIRSKIDINEEKDEAIVTEIPYMINKSILIERIADLVKNGQINSISDLRDESNRDGIRVVIKFKKYSDIKVEVNKLYKLTQLQSSFAVNLLALKNNRPKLFNLKELLEVYIEHQLIVLLKKSEFLLQKALDRLEILEALKKALNEIDNVIKNIKNSKTNEIAVNNLIKQLSINEKQAKAILDMRLQRLTGLEIQNLNQEYQKINLEIKDLKDIISSDKRQKKELIDLFNDIKEKYGDKRLTEISLENYTNITNESLIENKDIIITLSNKGYIKRLEIDEYNVQKRGGIGSRGAKTSDHDFISTIIFANTHLDLLFFTSFGKVYRLKGYEIRKYSKNAKGIPIVNIIKNIDDQHGEKVEDMVAINDYHKYDFIFFTKNGLIKKTSADEFARINISGKKALKLVENDRLIGVTKIPKDQDIDIIIGNQAGKAVRFKSSQVRNMGRVAQGVKGINSSGGYVCGFATSNNGNLVLSISERGFSKLSDLDEYRLTRRGGKGVKTLNIEKAGRLVGLKAVKGNEDLMIIKSNGTVIRTDVSRISKFKRAAKGVSTIKINDDNKITGITIVRDINTKIEGEAIKD</sequence>
<dbReference type="Proteomes" id="UP000242141">
    <property type="component" value="Unassembled WGS sequence"/>
</dbReference>
<dbReference type="Gene3D" id="3.30.1360.40">
    <property type="match status" value="1"/>
</dbReference>
<keyword evidence="4 7" id="KW-0799">Topoisomerase</keyword>
<name>A0A0G7ZN70_9MOLU</name>
<comment type="similarity">
    <text evidence="2">Belongs to the type II topoisomerase GyrA/ParC subunit family.</text>
</comment>
<protein>
    <recommendedName>
        <fullName evidence="3">DNA topoisomerase (ATP-hydrolyzing)</fullName>
        <ecNumber evidence="3">5.6.2.2</ecNumber>
    </recommendedName>
</protein>
<evidence type="ECO:0000259" key="9">
    <source>
        <dbReference type="PROSITE" id="PS52040"/>
    </source>
</evidence>
<dbReference type="FunFam" id="1.10.268.10:FF:000001">
    <property type="entry name" value="DNA gyrase subunit A"/>
    <property type="match status" value="1"/>
</dbReference>
<gene>
    <name evidence="10" type="ORF">HEPPS_03520</name>
</gene>
<evidence type="ECO:0000256" key="8">
    <source>
        <dbReference type="SAM" id="Coils"/>
    </source>
</evidence>
<evidence type="ECO:0000256" key="5">
    <source>
        <dbReference type="ARBA" id="ARBA00023125"/>
    </source>
</evidence>
<dbReference type="Pfam" id="PF00521">
    <property type="entry name" value="DNA_topoisoIV"/>
    <property type="match status" value="1"/>
</dbReference>
<evidence type="ECO:0000256" key="3">
    <source>
        <dbReference type="ARBA" id="ARBA00012895"/>
    </source>
</evidence>
<dbReference type="EC" id="5.6.2.2" evidence="3"/>
<dbReference type="EMBL" id="CWGI01000001">
    <property type="protein sequence ID" value="CRX37133.1"/>
    <property type="molecule type" value="Genomic_DNA"/>
</dbReference>
<evidence type="ECO:0000256" key="4">
    <source>
        <dbReference type="ARBA" id="ARBA00023029"/>
    </source>
</evidence>
<evidence type="ECO:0000313" key="11">
    <source>
        <dbReference type="Proteomes" id="UP000242141"/>
    </source>
</evidence>
<keyword evidence="11" id="KW-1185">Reference proteome</keyword>
<comment type="catalytic activity">
    <reaction evidence="1 7">
        <text>ATP-dependent breakage, passage and rejoining of double-stranded DNA.</text>
        <dbReference type="EC" id="5.6.2.2"/>
    </reaction>
</comment>
<dbReference type="NCBIfam" id="TIGR01063">
    <property type="entry name" value="gyrA"/>
    <property type="match status" value="1"/>
</dbReference>
<dbReference type="GO" id="GO:0003677">
    <property type="term" value="F:DNA binding"/>
    <property type="evidence" value="ECO:0007669"/>
    <property type="project" value="UniProtKB-UniRule"/>
</dbReference>
<keyword evidence="5 7" id="KW-0238">DNA-binding</keyword>
<dbReference type="SMART" id="SM00434">
    <property type="entry name" value="TOP4c"/>
    <property type="match status" value="1"/>
</dbReference>
<dbReference type="InterPro" id="IPR002205">
    <property type="entry name" value="Topo_IIA_dom_A"/>
</dbReference>
<evidence type="ECO:0000256" key="7">
    <source>
        <dbReference type="PROSITE-ProRule" id="PRU01384"/>
    </source>
</evidence>
<organism evidence="10 11">
    <name type="scientific">Candidatus Hepatoplasma crinochetorum</name>
    <dbReference type="NCBI Taxonomy" id="295596"/>
    <lineage>
        <taxon>Bacteria</taxon>
        <taxon>Bacillati</taxon>
        <taxon>Mycoplasmatota</taxon>
        <taxon>Mollicutes</taxon>
        <taxon>Candidatus Hepatoplasmataceae</taxon>
        <taxon>Candidatus Hepatoplasma</taxon>
    </lineage>
</organism>
<dbReference type="PROSITE" id="PS52040">
    <property type="entry name" value="TOPO_IIA"/>
    <property type="match status" value="1"/>
</dbReference>
<dbReference type="InterPro" id="IPR013757">
    <property type="entry name" value="Topo_IIA_A_a_sf"/>
</dbReference>
<proteinExistence type="inferred from homology"/>